<evidence type="ECO:0000313" key="3">
    <source>
        <dbReference type="Proteomes" id="UP001151760"/>
    </source>
</evidence>
<evidence type="ECO:0000256" key="1">
    <source>
        <dbReference type="SAM" id="Coils"/>
    </source>
</evidence>
<keyword evidence="1" id="KW-0175">Coiled coil</keyword>
<reference evidence="2" key="1">
    <citation type="journal article" date="2022" name="Int. J. Mol. Sci.">
        <title>Draft Genome of Tanacetum Coccineum: Genomic Comparison of Closely Related Tanacetum-Family Plants.</title>
        <authorList>
            <person name="Yamashiro T."/>
            <person name="Shiraishi A."/>
            <person name="Nakayama K."/>
            <person name="Satake H."/>
        </authorList>
    </citation>
    <scope>NUCLEOTIDE SEQUENCE</scope>
</reference>
<feature type="coiled-coil region" evidence="1">
    <location>
        <begin position="59"/>
        <end position="86"/>
    </location>
</feature>
<gene>
    <name evidence="2" type="ORF">Tco_1031705</name>
</gene>
<reference evidence="2" key="2">
    <citation type="submission" date="2022-01" db="EMBL/GenBank/DDBJ databases">
        <authorList>
            <person name="Yamashiro T."/>
            <person name="Shiraishi A."/>
            <person name="Satake H."/>
            <person name="Nakayama K."/>
        </authorList>
    </citation>
    <scope>NUCLEOTIDE SEQUENCE</scope>
</reference>
<dbReference type="Proteomes" id="UP001151760">
    <property type="component" value="Unassembled WGS sequence"/>
</dbReference>
<protein>
    <submittedName>
        <fullName evidence="2">Uncharacterized protein</fullName>
    </submittedName>
</protein>
<name>A0ABQ5GAK2_9ASTR</name>
<evidence type="ECO:0000313" key="2">
    <source>
        <dbReference type="EMBL" id="GJT72419.1"/>
    </source>
</evidence>
<keyword evidence="3" id="KW-1185">Reference proteome</keyword>
<comment type="caution">
    <text evidence="2">The sequence shown here is derived from an EMBL/GenBank/DDBJ whole genome shotgun (WGS) entry which is preliminary data.</text>
</comment>
<accession>A0ABQ5GAK2</accession>
<organism evidence="2 3">
    <name type="scientific">Tanacetum coccineum</name>
    <dbReference type="NCBI Taxonomy" id="301880"/>
    <lineage>
        <taxon>Eukaryota</taxon>
        <taxon>Viridiplantae</taxon>
        <taxon>Streptophyta</taxon>
        <taxon>Embryophyta</taxon>
        <taxon>Tracheophyta</taxon>
        <taxon>Spermatophyta</taxon>
        <taxon>Magnoliopsida</taxon>
        <taxon>eudicotyledons</taxon>
        <taxon>Gunneridae</taxon>
        <taxon>Pentapetalae</taxon>
        <taxon>asterids</taxon>
        <taxon>campanulids</taxon>
        <taxon>Asterales</taxon>
        <taxon>Asteraceae</taxon>
        <taxon>Asteroideae</taxon>
        <taxon>Anthemideae</taxon>
        <taxon>Anthemidinae</taxon>
        <taxon>Tanacetum</taxon>
    </lineage>
</organism>
<proteinExistence type="predicted"/>
<dbReference type="EMBL" id="BQNB010018256">
    <property type="protein sequence ID" value="GJT72419.1"/>
    <property type="molecule type" value="Genomic_DNA"/>
</dbReference>
<sequence>MEAEVEQYDVDKKSVEIEGKNLLIENENLLADCLSNELLYSVINIVNTVSRFSERHDAYTVEQARKVELKDEISKLKHKIQKDHSEMIKHFSNLEEVDINKKTENQAKMTKLSMEWKRLCKIKAKVQKWPKSEVITEDISCQTEPELRILFGAILKPSDGPEGKAHSIFMKTGKTKWASIITTAHLCCN</sequence>